<dbReference type="InterPro" id="IPR019734">
    <property type="entry name" value="TPR_rpt"/>
</dbReference>
<keyword evidence="2" id="KW-0131">Cell cycle</keyword>
<dbReference type="Gene3D" id="1.25.40.10">
    <property type="entry name" value="Tetratricopeptide repeat domain"/>
    <property type="match status" value="1"/>
</dbReference>
<sequence precursor="true">MRRVTTLLKFIGVTLCVAPILSVAYAQQGSSQGDLLLEMQEMRREIAELRDMVERQQFQLRKLQRSSTTAPSTDRQSAGLVRPAANQVGAGSMSSTSNVPNSTGVGQQSSRFPNSNEGGSELNPMPSDLTSSETSAGAEYPASDQVEERIITAPALSNGTVNSSSQGYPPVIDRSIGASPGQPAGNNSADSNNVNRGGAVAGIPNGSDVAQAQPNQNVYQQTQPNPIYQQRTEQANQASQPAAQVARPGGVVSIPPVSTLPASRESEYGRDYGSKDVATADSSSVDGIPTALSESDYYRQGFDLMKQSKFDDAVSVFEKQLAAYPRGESADDAHYWIAEAMYVSRNLDVAKKHLRTLIQEYPRSRRVPDAMLKTAYIEQQQGNQIEARILFQEIVNFFPKSDAAIAAKNRLADSD</sequence>
<feature type="compositionally biased region" description="Polar residues" evidence="4">
    <location>
        <begin position="65"/>
        <end position="76"/>
    </location>
</feature>
<evidence type="ECO:0000256" key="1">
    <source>
        <dbReference type="ARBA" id="ARBA00022729"/>
    </source>
</evidence>
<evidence type="ECO:0000313" key="6">
    <source>
        <dbReference type="EMBL" id="RBP53217.1"/>
    </source>
</evidence>
<feature type="compositionally biased region" description="Polar residues" evidence="4">
    <location>
        <begin position="92"/>
        <end position="118"/>
    </location>
</feature>
<reference evidence="6 7" key="1">
    <citation type="submission" date="2018-06" db="EMBL/GenBank/DDBJ databases">
        <title>Genomic Encyclopedia of Type Strains, Phase IV (KMG-IV): sequencing the most valuable type-strain genomes for metagenomic binning, comparative biology and taxonomic classification.</title>
        <authorList>
            <person name="Goeker M."/>
        </authorList>
    </citation>
    <scope>NUCLEOTIDE SEQUENCE [LARGE SCALE GENOMIC DNA]</scope>
    <source>
        <strain evidence="6 7">DSM 24032</strain>
    </source>
</reference>
<dbReference type="GO" id="GO:0043093">
    <property type="term" value="P:FtsZ-dependent cytokinesis"/>
    <property type="evidence" value="ECO:0007669"/>
    <property type="project" value="UniProtKB-UniRule"/>
</dbReference>
<keyword evidence="1 2" id="KW-0732">Signal</keyword>
<dbReference type="HAMAP" id="MF_02066">
    <property type="entry name" value="CpoB"/>
    <property type="match status" value="1"/>
</dbReference>
<feature type="compositionally biased region" description="Basic and acidic residues" evidence="4">
    <location>
        <begin position="264"/>
        <end position="274"/>
    </location>
</feature>
<dbReference type="GO" id="GO:0030288">
    <property type="term" value="C:outer membrane-bounded periplasmic space"/>
    <property type="evidence" value="ECO:0007669"/>
    <property type="project" value="UniProtKB-UniRule"/>
</dbReference>
<dbReference type="InterPro" id="IPR039565">
    <property type="entry name" value="BamD-like"/>
</dbReference>
<feature type="compositionally biased region" description="Polar residues" evidence="4">
    <location>
        <begin position="231"/>
        <end position="242"/>
    </location>
</feature>
<feature type="signal peptide" evidence="2">
    <location>
        <begin position="1"/>
        <end position="26"/>
    </location>
</feature>
<dbReference type="RefSeq" id="WP_113952807.1">
    <property type="nucleotide sequence ID" value="NZ_QNRT01000001.1"/>
</dbReference>
<comment type="function">
    <text evidence="2">Mediates coordination of peptidoglycan synthesis and outer membrane constriction during cell division.</text>
</comment>
<evidence type="ECO:0000256" key="4">
    <source>
        <dbReference type="SAM" id="MobiDB-lite"/>
    </source>
</evidence>
<dbReference type="PROSITE" id="PS50005">
    <property type="entry name" value="TPR"/>
    <property type="match status" value="1"/>
</dbReference>
<dbReference type="EMBL" id="QNRT01000001">
    <property type="protein sequence ID" value="RBP53217.1"/>
    <property type="molecule type" value="Genomic_DNA"/>
</dbReference>
<feature type="region of interest" description="Disordered" evidence="4">
    <location>
        <begin position="87"/>
        <end position="211"/>
    </location>
</feature>
<gene>
    <name evidence="2" type="primary">cpoB</name>
    <name evidence="6" type="ORF">DFR28_101603</name>
</gene>
<feature type="repeat" description="TPR" evidence="3">
    <location>
        <begin position="294"/>
        <end position="327"/>
    </location>
</feature>
<feature type="region of interest" description="Disordered" evidence="4">
    <location>
        <begin position="62"/>
        <end position="81"/>
    </location>
</feature>
<dbReference type="InterPro" id="IPR014162">
    <property type="entry name" value="CpoB_C"/>
</dbReference>
<proteinExistence type="inferred from homology"/>
<feature type="compositionally biased region" description="Polar residues" evidence="4">
    <location>
        <begin position="184"/>
        <end position="195"/>
    </location>
</feature>
<feature type="domain" description="Outer membrane lipoprotein BamD-like" evidence="5">
    <location>
        <begin position="293"/>
        <end position="412"/>
    </location>
</feature>
<feature type="chain" id="PRO_5017491205" description="Cell division coordinator CpoB" evidence="2">
    <location>
        <begin position="27"/>
        <end position="415"/>
    </location>
</feature>
<dbReference type="AlphaFoldDB" id="A0A395JNY8"/>
<feature type="compositionally biased region" description="Polar residues" evidence="4">
    <location>
        <begin position="155"/>
        <end position="167"/>
    </location>
</feature>
<dbReference type="InParanoid" id="A0A395JNY8"/>
<evidence type="ECO:0000256" key="3">
    <source>
        <dbReference type="PROSITE-ProRule" id="PRU00339"/>
    </source>
</evidence>
<dbReference type="SUPFAM" id="SSF48452">
    <property type="entry name" value="TPR-like"/>
    <property type="match status" value="1"/>
</dbReference>
<dbReference type="OrthoDB" id="9768142at2"/>
<comment type="caution">
    <text evidence="6">The sequence shown here is derived from an EMBL/GenBank/DDBJ whole genome shotgun (WGS) entry which is preliminary data.</text>
</comment>
<keyword evidence="2" id="KW-0132">Cell division</keyword>
<protein>
    <recommendedName>
        <fullName evidence="2">Cell division coordinator CpoB</fullName>
    </recommendedName>
</protein>
<comment type="subcellular location">
    <subcellularLocation>
        <location evidence="2">Periplasm</location>
    </subcellularLocation>
</comment>
<accession>A0A395JNY8</accession>
<organism evidence="6 7">
    <name type="scientific">Arenicella xantha</name>
    <dbReference type="NCBI Taxonomy" id="644221"/>
    <lineage>
        <taxon>Bacteria</taxon>
        <taxon>Pseudomonadati</taxon>
        <taxon>Pseudomonadota</taxon>
        <taxon>Gammaproteobacteria</taxon>
        <taxon>Arenicellales</taxon>
        <taxon>Arenicellaceae</taxon>
        <taxon>Arenicella</taxon>
    </lineage>
</organism>
<dbReference type="InterPro" id="IPR034706">
    <property type="entry name" value="CpoB"/>
</dbReference>
<dbReference type="InterPro" id="IPR011990">
    <property type="entry name" value="TPR-like_helical_dom_sf"/>
</dbReference>
<keyword evidence="7" id="KW-1185">Reference proteome</keyword>
<dbReference type="Pfam" id="PF13525">
    <property type="entry name" value="YfiO"/>
    <property type="match status" value="1"/>
</dbReference>
<dbReference type="NCBIfam" id="TIGR02795">
    <property type="entry name" value="tol_pal_ybgF"/>
    <property type="match status" value="1"/>
</dbReference>
<evidence type="ECO:0000313" key="7">
    <source>
        <dbReference type="Proteomes" id="UP000253083"/>
    </source>
</evidence>
<name>A0A395JNY8_9GAMM</name>
<feature type="region of interest" description="Disordered" evidence="4">
    <location>
        <begin position="231"/>
        <end position="290"/>
    </location>
</feature>
<keyword evidence="3" id="KW-0802">TPR repeat</keyword>
<evidence type="ECO:0000259" key="5">
    <source>
        <dbReference type="Pfam" id="PF13525"/>
    </source>
</evidence>
<comment type="similarity">
    <text evidence="2">Belongs to the CpoB family.</text>
</comment>
<keyword evidence="2" id="KW-0574">Periplasm</keyword>
<dbReference type="Proteomes" id="UP000253083">
    <property type="component" value="Unassembled WGS sequence"/>
</dbReference>
<evidence type="ECO:0000256" key="2">
    <source>
        <dbReference type="HAMAP-Rule" id="MF_02066"/>
    </source>
</evidence>